<dbReference type="GO" id="GO:0003676">
    <property type="term" value="F:nucleic acid binding"/>
    <property type="evidence" value="ECO:0007669"/>
    <property type="project" value="InterPro"/>
</dbReference>
<keyword evidence="2" id="KW-1185">Reference proteome</keyword>
<organism evidence="1 2">
    <name type="scientific">Trichonephila clavipes</name>
    <name type="common">Golden silk orbweaver</name>
    <name type="synonym">Nephila clavipes</name>
    <dbReference type="NCBI Taxonomy" id="2585209"/>
    <lineage>
        <taxon>Eukaryota</taxon>
        <taxon>Metazoa</taxon>
        <taxon>Ecdysozoa</taxon>
        <taxon>Arthropoda</taxon>
        <taxon>Chelicerata</taxon>
        <taxon>Arachnida</taxon>
        <taxon>Araneae</taxon>
        <taxon>Araneomorphae</taxon>
        <taxon>Entelegynae</taxon>
        <taxon>Araneoidea</taxon>
        <taxon>Nephilidae</taxon>
        <taxon>Trichonephila</taxon>
    </lineage>
</organism>
<protein>
    <submittedName>
        <fullName evidence="1">Uncharacterized protein</fullName>
    </submittedName>
</protein>
<dbReference type="Proteomes" id="UP000887159">
    <property type="component" value="Unassembled WGS sequence"/>
</dbReference>
<dbReference type="Gene3D" id="3.30.420.10">
    <property type="entry name" value="Ribonuclease H-like superfamily/Ribonuclease H"/>
    <property type="match status" value="1"/>
</dbReference>
<gene>
    <name evidence="1" type="primary">AVEN_9171_1</name>
    <name evidence="1" type="ORF">TNCV_3684291</name>
</gene>
<evidence type="ECO:0000313" key="1">
    <source>
        <dbReference type="EMBL" id="GFX95377.1"/>
    </source>
</evidence>
<sequence length="101" mass="11990">MTYHLRQYRDFGSSMRERDGTTAHFCAPVRDWLDIVYPGRWIGRQGPVLWSPRSPDLTALYFFLWGHLKELVFRDVMTKQMDLVARMHVACKGCFFRGIEF</sequence>
<dbReference type="InterPro" id="IPR036397">
    <property type="entry name" value="RNaseH_sf"/>
</dbReference>
<dbReference type="AlphaFoldDB" id="A0A8X6RMD7"/>
<dbReference type="EMBL" id="BMAU01021186">
    <property type="protein sequence ID" value="GFX95377.1"/>
    <property type="molecule type" value="Genomic_DNA"/>
</dbReference>
<evidence type="ECO:0000313" key="2">
    <source>
        <dbReference type="Proteomes" id="UP000887159"/>
    </source>
</evidence>
<reference evidence="1" key="1">
    <citation type="submission" date="2020-08" db="EMBL/GenBank/DDBJ databases">
        <title>Multicomponent nature underlies the extraordinary mechanical properties of spider dragline silk.</title>
        <authorList>
            <person name="Kono N."/>
            <person name="Nakamura H."/>
            <person name="Mori M."/>
            <person name="Yoshida Y."/>
            <person name="Ohtoshi R."/>
            <person name="Malay A.D."/>
            <person name="Moran D.A.P."/>
            <person name="Tomita M."/>
            <person name="Numata K."/>
            <person name="Arakawa K."/>
        </authorList>
    </citation>
    <scope>NUCLEOTIDE SEQUENCE</scope>
</reference>
<name>A0A8X6RMD7_TRICX</name>
<accession>A0A8X6RMD7</accession>
<dbReference type="PANTHER" id="PTHR47326">
    <property type="entry name" value="TRANSPOSABLE ELEMENT TC3 TRANSPOSASE-LIKE PROTEIN"/>
    <property type="match status" value="1"/>
</dbReference>
<proteinExistence type="predicted"/>
<comment type="caution">
    <text evidence="1">The sequence shown here is derived from an EMBL/GenBank/DDBJ whole genome shotgun (WGS) entry which is preliminary data.</text>
</comment>
<dbReference type="PANTHER" id="PTHR47326:SF1">
    <property type="entry name" value="HTH PSQ-TYPE DOMAIN-CONTAINING PROTEIN"/>
    <property type="match status" value="1"/>
</dbReference>